<organism evidence="2 3">
    <name type="scientific">Chitinophaga barathri</name>
    <dbReference type="NCBI Taxonomy" id="1647451"/>
    <lineage>
        <taxon>Bacteria</taxon>
        <taxon>Pseudomonadati</taxon>
        <taxon>Bacteroidota</taxon>
        <taxon>Chitinophagia</taxon>
        <taxon>Chitinophagales</taxon>
        <taxon>Chitinophagaceae</taxon>
        <taxon>Chitinophaga</taxon>
    </lineage>
</organism>
<dbReference type="InterPro" id="IPR012338">
    <property type="entry name" value="Beta-lactam/transpept-like"/>
</dbReference>
<keyword evidence="3" id="KW-1185">Reference proteome</keyword>
<dbReference type="InterPro" id="IPR045155">
    <property type="entry name" value="Beta-lactam_cat"/>
</dbReference>
<evidence type="ECO:0000313" key="3">
    <source>
        <dbReference type="Proteomes" id="UP000279089"/>
    </source>
</evidence>
<accession>A0A3N4MD04</accession>
<dbReference type="SUPFAM" id="SSF56601">
    <property type="entry name" value="beta-lactamase/transpeptidase-like"/>
    <property type="match status" value="1"/>
</dbReference>
<evidence type="ECO:0000313" key="2">
    <source>
        <dbReference type="EMBL" id="RPD41591.1"/>
    </source>
</evidence>
<dbReference type="Gene3D" id="3.40.710.10">
    <property type="entry name" value="DD-peptidase/beta-lactamase superfamily"/>
    <property type="match status" value="1"/>
</dbReference>
<protein>
    <recommendedName>
        <fullName evidence="1">Beta-lactamase class A catalytic domain-containing protein</fullName>
    </recommendedName>
</protein>
<dbReference type="EMBL" id="RMBX01000004">
    <property type="protein sequence ID" value="RPD41591.1"/>
    <property type="molecule type" value="Genomic_DNA"/>
</dbReference>
<feature type="domain" description="Beta-lactamase class A catalytic" evidence="1">
    <location>
        <begin position="82"/>
        <end position="368"/>
    </location>
</feature>
<proteinExistence type="predicted"/>
<dbReference type="AlphaFoldDB" id="A0A3N4MD04"/>
<evidence type="ECO:0000259" key="1">
    <source>
        <dbReference type="Pfam" id="PF13354"/>
    </source>
</evidence>
<name>A0A3N4MD04_9BACT</name>
<dbReference type="Proteomes" id="UP000279089">
    <property type="component" value="Unassembled WGS sequence"/>
</dbReference>
<comment type="caution">
    <text evidence="2">The sequence shown here is derived from an EMBL/GenBank/DDBJ whole genome shotgun (WGS) entry which is preliminary data.</text>
</comment>
<dbReference type="GO" id="GO:0008800">
    <property type="term" value="F:beta-lactamase activity"/>
    <property type="evidence" value="ECO:0007669"/>
    <property type="project" value="InterPro"/>
</dbReference>
<dbReference type="OrthoDB" id="1884322at2"/>
<dbReference type="Pfam" id="PF13354">
    <property type="entry name" value="Beta-lactamase2"/>
    <property type="match status" value="1"/>
</dbReference>
<reference evidence="3" key="1">
    <citation type="submission" date="2018-11" db="EMBL/GenBank/DDBJ databases">
        <title>Chitinophaga lutea sp.nov., isolate from arsenic contaminated soil.</title>
        <authorList>
            <person name="Zong Y."/>
        </authorList>
    </citation>
    <scope>NUCLEOTIDE SEQUENCE [LARGE SCALE GENOMIC DNA]</scope>
    <source>
        <strain evidence="3">YLT18</strain>
    </source>
</reference>
<sequence>MAQRFFLAGAILVFFTNCQTPRAIISTSMQKNTDVFLDSLLKANSQRLGPVMADPAEYRLQVIYTRIDRDARNRPVFTDFTYRLSPETYFYPASTVKMPAAFLALEKMNRLGIDKYTPMHTDSLSAITPAVSTDSSAEDLQPSIAHYIKKIFLVSDNDAFNRLYEFLGQEGINRGLWDKGYTSAQIRHRLDIALPQEANRLTNGIRFVRPGEDGEEDETLYFQPEQRSTLAFAPRKDSVGKAHYDGKKLVETPFNFSEKNRIVLEDLHNILRSVIFPGSVTSSRRFRLTEEDYRFLYRYMSQLPTETDWPVYDTTEFHRNYVKYLLGGADAKTELPAGLRIFNKPGWAYGFLTDVAYFADFANGVEFMLSATVYVNKDGIIGDDTYDFESTGQPFLKELGNVIYETELNRIRKYKPDLERYKVTYSRKPQQP</sequence>
<gene>
    <name evidence="2" type="ORF">EG028_09805</name>
</gene>
<dbReference type="GO" id="GO:0030655">
    <property type="term" value="P:beta-lactam antibiotic catabolic process"/>
    <property type="evidence" value="ECO:0007669"/>
    <property type="project" value="InterPro"/>
</dbReference>